<keyword evidence="1" id="KW-0436">Ligase</keyword>
<evidence type="ECO:0000256" key="4">
    <source>
        <dbReference type="ARBA" id="ARBA00060888"/>
    </source>
</evidence>
<evidence type="ECO:0000259" key="5">
    <source>
        <dbReference type="SMART" id="SM00881"/>
    </source>
</evidence>
<dbReference type="PANTHER" id="PTHR43334:SF1">
    <property type="entry name" value="3-HYDROXYPROPIONATE--COA LIGASE [ADP-FORMING]"/>
    <property type="match status" value="1"/>
</dbReference>
<dbReference type="InterPro" id="IPR043938">
    <property type="entry name" value="Ligase_CoA_dom"/>
</dbReference>
<dbReference type="Pfam" id="PF13549">
    <property type="entry name" value="ATP-grasp_5"/>
    <property type="match status" value="1"/>
</dbReference>
<dbReference type="SUPFAM" id="SSF56059">
    <property type="entry name" value="Glutathione synthetase ATP-binding domain-like"/>
    <property type="match status" value="1"/>
</dbReference>
<dbReference type="GO" id="GO:0005524">
    <property type="term" value="F:ATP binding"/>
    <property type="evidence" value="ECO:0007669"/>
    <property type="project" value="UniProtKB-KW"/>
</dbReference>
<reference evidence="6 7" key="1">
    <citation type="submission" date="2018-07" db="EMBL/GenBank/DDBJ databases">
        <authorList>
            <person name="Peeters C."/>
        </authorList>
    </citation>
    <scope>NUCLEOTIDE SEQUENCE [LARGE SCALE GENOMIC DNA]</scope>
    <source>
        <strain evidence="6 7">LMG 30378</strain>
    </source>
</reference>
<protein>
    <recommendedName>
        <fullName evidence="5">CoA-binding domain-containing protein</fullName>
    </recommendedName>
</protein>
<organism evidence="6 7">
    <name type="scientific">Achromobacter veterisilvae</name>
    <dbReference type="NCBI Taxonomy" id="2069367"/>
    <lineage>
        <taxon>Bacteria</taxon>
        <taxon>Pseudomonadati</taxon>
        <taxon>Pseudomonadota</taxon>
        <taxon>Betaproteobacteria</taxon>
        <taxon>Burkholderiales</taxon>
        <taxon>Alcaligenaceae</taxon>
        <taxon>Achromobacter</taxon>
    </lineage>
</organism>
<dbReference type="InterPro" id="IPR013815">
    <property type="entry name" value="ATP_grasp_subdomain_1"/>
</dbReference>
<gene>
    <name evidence="6" type="ORF">AVE30378_00146</name>
</gene>
<dbReference type="SUPFAM" id="SSF52210">
    <property type="entry name" value="Succinyl-CoA synthetase domains"/>
    <property type="match status" value="2"/>
</dbReference>
<dbReference type="Gene3D" id="3.30.470.20">
    <property type="entry name" value="ATP-grasp fold, B domain"/>
    <property type="match status" value="1"/>
</dbReference>
<dbReference type="SMART" id="SM00881">
    <property type="entry name" value="CoA_binding"/>
    <property type="match status" value="1"/>
</dbReference>
<accession>A0A446C3F4</accession>
<proteinExistence type="inferred from homology"/>
<dbReference type="PANTHER" id="PTHR43334">
    <property type="entry name" value="ACETATE--COA LIGASE [ADP-FORMING]"/>
    <property type="match status" value="1"/>
</dbReference>
<dbReference type="AlphaFoldDB" id="A0A446C3F4"/>
<evidence type="ECO:0000313" key="7">
    <source>
        <dbReference type="Proteomes" id="UP000289465"/>
    </source>
</evidence>
<dbReference type="OrthoDB" id="8664175at2"/>
<dbReference type="InterPro" id="IPR051538">
    <property type="entry name" value="Acyl-CoA_Synth/Transferase"/>
</dbReference>
<dbReference type="GO" id="GO:0043758">
    <property type="term" value="F:acetate-CoA ligase (ADP-forming) activity"/>
    <property type="evidence" value="ECO:0007669"/>
    <property type="project" value="InterPro"/>
</dbReference>
<dbReference type="Pfam" id="PF13607">
    <property type="entry name" value="Succ_CoA_lig"/>
    <property type="match status" value="1"/>
</dbReference>
<dbReference type="EMBL" id="UFQC01000001">
    <property type="protein sequence ID" value="SSW62402.1"/>
    <property type="molecule type" value="Genomic_DNA"/>
</dbReference>
<dbReference type="InterPro" id="IPR016102">
    <property type="entry name" value="Succinyl-CoA_synth-like"/>
</dbReference>
<dbReference type="InterPro" id="IPR036291">
    <property type="entry name" value="NAD(P)-bd_dom_sf"/>
</dbReference>
<evidence type="ECO:0000256" key="3">
    <source>
        <dbReference type="ARBA" id="ARBA00022840"/>
    </source>
</evidence>
<dbReference type="InterPro" id="IPR032875">
    <property type="entry name" value="Succ_CoA_lig_flav_dom"/>
</dbReference>
<dbReference type="FunFam" id="3.30.1490.20:FF:000020">
    <property type="entry name" value="Protein lysine acetyltransferase"/>
    <property type="match status" value="1"/>
</dbReference>
<dbReference type="Gene3D" id="3.40.50.720">
    <property type="entry name" value="NAD(P)-binding Rossmann-like Domain"/>
    <property type="match status" value="1"/>
</dbReference>
<name>A0A446C3F4_9BURK</name>
<sequence length="734" mass="76570">MKSAQHPAMTQPRLDQIKAANLGRVFNPKRIALLGATPRAGSFAARTVDNLQGYAGELYLVNAKYPEIGGRPCHPSLSALPGVPDAVIVALPNHLVEAAVAECAALGVGGVVIYASGYAETGRQADIESQARLAAIARATGLRILGPNCMGLVNYGSGAVQSFQQFPLACEANGHSIGLISQSGALALSLSQAVERGVSFSHILTFGNGADVDVADMIEYLSGDEKCRAIACVFEGMAHPGRLARAAELAFRRNKPLILCKLATGEQGARAALSHTGALAGSDALYRAALGRHGVVFVDHFETLLEVAAFFAKAPEPLASGAAIVAASGGAGIMAVDKAECHGVPLPAPAPGTRAVLKANIPDFGSASNPCDVTAEVVNNPQSLEACLQAMARDPAYGALVVAQTVAGEAFTPRLKLYSDIQASHGKPVCAVWLSAWQNGPGSREFEREPHVAVFHSMDRCFYALAQWQRRAQLRRAPGAAEAGADPAAVARVRQALRNGEGLPVLTEREAKALLAQYGVPINREARVDGWTAALDSARAIGFPLALKLESPDVLHKTEAGVVRLDIQDEAALRQAYDGILANAASISPPPRINGLLVQEMVGAGVELIVGARIDPEFGPFIVVGHGGVLVEIIKDSAIAPAPVSREQAGNMVRSLKGAALFDGYRGGAAVDLDALADLISRISQFIADHQADLAELDINPVICGAGRVVAVDALIVKKQDAGSTRDSLQETNS</sequence>
<dbReference type="Gene3D" id="3.30.1490.20">
    <property type="entry name" value="ATP-grasp fold, A domain"/>
    <property type="match status" value="1"/>
</dbReference>
<feature type="domain" description="CoA-binding" evidence="5">
    <location>
        <begin position="25"/>
        <end position="118"/>
    </location>
</feature>
<dbReference type="Pfam" id="PF13380">
    <property type="entry name" value="CoA_binding_2"/>
    <property type="match status" value="1"/>
</dbReference>
<dbReference type="Pfam" id="PF19045">
    <property type="entry name" value="Ligase_CoA_2"/>
    <property type="match status" value="1"/>
</dbReference>
<dbReference type="SUPFAM" id="SSF51735">
    <property type="entry name" value="NAD(P)-binding Rossmann-fold domains"/>
    <property type="match status" value="1"/>
</dbReference>
<keyword evidence="3" id="KW-0067">ATP-binding</keyword>
<dbReference type="InterPro" id="IPR003781">
    <property type="entry name" value="CoA-bd"/>
</dbReference>
<dbReference type="Gene3D" id="3.40.50.261">
    <property type="entry name" value="Succinyl-CoA synthetase domains"/>
    <property type="match status" value="2"/>
</dbReference>
<evidence type="ECO:0000313" key="6">
    <source>
        <dbReference type="EMBL" id="SSW62402.1"/>
    </source>
</evidence>
<dbReference type="Proteomes" id="UP000289465">
    <property type="component" value="Unassembled WGS sequence"/>
</dbReference>
<comment type="similarity">
    <text evidence="4">In the N-terminal section; belongs to the acetate CoA ligase alpha subunit family.</text>
</comment>
<evidence type="ECO:0000256" key="1">
    <source>
        <dbReference type="ARBA" id="ARBA00022598"/>
    </source>
</evidence>
<keyword evidence="2" id="KW-0547">Nucleotide-binding</keyword>
<evidence type="ECO:0000256" key="2">
    <source>
        <dbReference type="ARBA" id="ARBA00022741"/>
    </source>
</evidence>